<keyword evidence="8" id="KW-0547">Nucleotide-binding</keyword>
<dbReference type="Gene3D" id="3.40.50.2300">
    <property type="match status" value="1"/>
</dbReference>
<evidence type="ECO:0000259" key="20">
    <source>
        <dbReference type="PROSITE" id="PS50109"/>
    </source>
</evidence>
<evidence type="ECO:0000256" key="16">
    <source>
        <dbReference type="PROSITE-ProRule" id="PRU00110"/>
    </source>
</evidence>
<evidence type="ECO:0000256" key="3">
    <source>
        <dbReference type="ARBA" id="ARBA00012438"/>
    </source>
</evidence>
<dbReference type="FunFam" id="1.10.287.130:FF:000002">
    <property type="entry name" value="Two-component osmosensing histidine kinase"/>
    <property type="match status" value="1"/>
</dbReference>
<dbReference type="SUPFAM" id="SSF47384">
    <property type="entry name" value="Homodimeric domain of signal transducing histidine kinase"/>
    <property type="match status" value="1"/>
</dbReference>
<organism evidence="23 24">
    <name type="scientific">Dokdonella koreensis DS-123</name>
    <dbReference type="NCBI Taxonomy" id="1300342"/>
    <lineage>
        <taxon>Bacteria</taxon>
        <taxon>Pseudomonadati</taxon>
        <taxon>Pseudomonadota</taxon>
        <taxon>Gammaproteobacteria</taxon>
        <taxon>Lysobacterales</taxon>
        <taxon>Rhodanobacteraceae</taxon>
        <taxon>Dokdonella</taxon>
    </lineage>
</organism>
<dbReference type="CDD" id="cd17546">
    <property type="entry name" value="REC_hyHK_CKI1_RcsC-like"/>
    <property type="match status" value="1"/>
</dbReference>
<evidence type="ECO:0000256" key="15">
    <source>
        <dbReference type="ARBA" id="ARBA00068150"/>
    </source>
</evidence>
<dbReference type="Pfam" id="PF01627">
    <property type="entry name" value="Hpt"/>
    <property type="match status" value="1"/>
</dbReference>
<dbReference type="RefSeq" id="WP_190278927.1">
    <property type="nucleotide sequence ID" value="NZ_CP015249.1"/>
</dbReference>
<comment type="subunit">
    <text evidence="14">At low DSF concentrations, interacts with RpfF.</text>
</comment>
<evidence type="ECO:0000256" key="18">
    <source>
        <dbReference type="SAM" id="MobiDB-lite"/>
    </source>
</evidence>
<dbReference type="EC" id="2.7.13.3" evidence="3"/>
<dbReference type="CDD" id="cd00088">
    <property type="entry name" value="HPT"/>
    <property type="match status" value="1"/>
</dbReference>
<dbReference type="GO" id="GO:0000155">
    <property type="term" value="F:phosphorelay sensor kinase activity"/>
    <property type="evidence" value="ECO:0007669"/>
    <property type="project" value="InterPro"/>
</dbReference>
<keyword evidence="10" id="KW-0067">ATP-binding</keyword>
<dbReference type="AlphaFoldDB" id="A0A160DY33"/>
<dbReference type="SMART" id="SM00388">
    <property type="entry name" value="HisKA"/>
    <property type="match status" value="1"/>
</dbReference>
<dbReference type="PRINTS" id="PR00344">
    <property type="entry name" value="BCTRLSENSOR"/>
</dbReference>
<dbReference type="InterPro" id="IPR036097">
    <property type="entry name" value="HisK_dim/P_sf"/>
</dbReference>
<evidence type="ECO:0000256" key="13">
    <source>
        <dbReference type="ARBA" id="ARBA00023136"/>
    </source>
</evidence>
<dbReference type="PROSITE" id="PS50110">
    <property type="entry name" value="RESPONSE_REGULATORY"/>
    <property type="match status" value="1"/>
</dbReference>
<dbReference type="PATRIC" id="fig|1300342.3.peg.3253"/>
<dbReference type="EMBL" id="CP015249">
    <property type="protein sequence ID" value="ANB19320.1"/>
    <property type="molecule type" value="Genomic_DNA"/>
</dbReference>
<dbReference type="Gene3D" id="3.30.565.10">
    <property type="entry name" value="Histidine kinase-like ATPase, C-terminal domain"/>
    <property type="match status" value="1"/>
</dbReference>
<comment type="catalytic activity">
    <reaction evidence="1">
        <text>ATP + protein L-histidine = ADP + protein N-phospho-L-histidine.</text>
        <dbReference type="EC" id="2.7.13.3"/>
    </reaction>
</comment>
<keyword evidence="5 17" id="KW-0597">Phosphoprotein</keyword>
<dbReference type="GO" id="GO:0005524">
    <property type="term" value="F:ATP binding"/>
    <property type="evidence" value="ECO:0007669"/>
    <property type="project" value="UniProtKB-KW"/>
</dbReference>
<dbReference type="STRING" id="1300342.I596_3331"/>
<feature type="modified residue" description="4-aspartylphosphate" evidence="17">
    <location>
        <position position="570"/>
    </location>
</feature>
<reference evidence="23 24" key="1">
    <citation type="submission" date="2016-04" db="EMBL/GenBank/DDBJ databases">
        <title>Complete genome sequence of Dokdonella koreensis DS-123T.</title>
        <authorList>
            <person name="Kim J.F."/>
            <person name="Lee H."/>
            <person name="Kwak M.-J."/>
        </authorList>
    </citation>
    <scope>NUCLEOTIDE SEQUENCE [LARGE SCALE GENOMIC DNA]</scope>
    <source>
        <strain evidence="23 24">DS-123</strain>
    </source>
</reference>
<dbReference type="PANTHER" id="PTHR45339:SF1">
    <property type="entry name" value="HYBRID SIGNAL TRANSDUCTION HISTIDINE KINASE J"/>
    <property type="match status" value="1"/>
</dbReference>
<feature type="domain" description="Response regulatory" evidence="21">
    <location>
        <begin position="521"/>
        <end position="640"/>
    </location>
</feature>
<evidence type="ECO:0000256" key="14">
    <source>
        <dbReference type="ARBA" id="ARBA00064003"/>
    </source>
</evidence>
<keyword evidence="11 19" id="KW-1133">Transmembrane helix</keyword>
<dbReference type="SUPFAM" id="SSF55874">
    <property type="entry name" value="ATPase domain of HSP90 chaperone/DNA topoisomerase II/histidine kinase"/>
    <property type="match status" value="1"/>
</dbReference>
<keyword evidence="7 19" id="KW-0812">Transmembrane</keyword>
<evidence type="ECO:0000256" key="17">
    <source>
        <dbReference type="PROSITE-ProRule" id="PRU00169"/>
    </source>
</evidence>
<evidence type="ECO:0000256" key="11">
    <source>
        <dbReference type="ARBA" id="ARBA00022989"/>
    </source>
</evidence>
<comment type="subcellular location">
    <subcellularLocation>
        <location evidence="2">Cell inner membrane</location>
        <topology evidence="2">Multi-pass membrane protein</topology>
    </subcellularLocation>
</comment>
<evidence type="ECO:0000259" key="22">
    <source>
        <dbReference type="PROSITE" id="PS50894"/>
    </source>
</evidence>
<evidence type="ECO:0000256" key="2">
    <source>
        <dbReference type="ARBA" id="ARBA00004429"/>
    </source>
</evidence>
<dbReference type="SMART" id="SM00448">
    <property type="entry name" value="REC"/>
    <property type="match status" value="1"/>
</dbReference>
<dbReference type="CDD" id="cd00082">
    <property type="entry name" value="HisKA"/>
    <property type="match status" value="1"/>
</dbReference>
<dbReference type="SUPFAM" id="SSF47226">
    <property type="entry name" value="Histidine-containing phosphotransfer domain, HPT domain"/>
    <property type="match status" value="1"/>
</dbReference>
<evidence type="ECO:0000256" key="9">
    <source>
        <dbReference type="ARBA" id="ARBA00022777"/>
    </source>
</evidence>
<dbReference type="PROSITE" id="PS50109">
    <property type="entry name" value="HIS_KIN"/>
    <property type="match status" value="1"/>
</dbReference>
<dbReference type="Pfam" id="PF00512">
    <property type="entry name" value="HisKA"/>
    <property type="match status" value="1"/>
</dbReference>
<evidence type="ECO:0000256" key="12">
    <source>
        <dbReference type="ARBA" id="ARBA00023012"/>
    </source>
</evidence>
<dbReference type="InterPro" id="IPR036890">
    <property type="entry name" value="HATPase_C_sf"/>
</dbReference>
<protein>
    <recommendedName>
        <fullName evidence="15">Sensory/regulatory protein RpfC</fullName>
        <ecNumber evidence="3">2.7.13.3</ecNumber>
    </recommendedName>
</protein>
<dbReference type="InterPro" id="IPR008207">
    <property type="entry name" value="Sig_transdc_His_kin_Hpt_dom"/>
</dbReference>
<accession>A0A160DY33</accession>
<sequence>MPRHPDSSHAASPPDAAAGSRWRGGAVVTALVLIVAAAAAAWRWPTQGVVTAAALLVAAALVALAAWPRRRPAIVAPVAAETPPAPPAIPPEVLRELESLRTMQKELVAAKQTAEAATLAKSEFLATMSHEIRTPLNGILPLLDLVLSHPLPADQRDYLATAHDSAHELLRIVDDILDYSKLEANKLELETVGFDLRELVDSVARLMDRAATARGLRLATAIDPTVRPIVRGDPARLRQVLTNLVSNAIKFTDSGRVAIQVSRRSETGSGYWITFAVRDTGIGIAPDIAARLFQPFSQADASTTRVFGGTGLGLAICKRLVDAMGGRIGVRSEPGKGSLFWFDVPLLKAIGDIRQRQDLQGAKALVLCADVATRSRIDRGLTALGLSWQPAGSASEALALVRAGAGVGAAWNYELVVIDRAGFRAELRNVLQGLLREQRMEHLHFLVLDDTDQLPPDLARNDRVARVGRQHEVGELREALYALLNVKPPIPSLSEPGSEAMVRSAGAPDFSEADRMQLRGRVLLVEDNAVNRKVAERLLGLLGLVVDTAEDGRSALQRLQRGGYDLVLMDCQMPVMDGYAASRLWRRHEDASGLGHLPIIAMTANAMAGDREKCLAAGMDEYLSKPLDRHLLARTLARWLAAAPAAESDAGSSAPAAAAAMPPAEPAVHAAALDAEIVTDLIDIMGDGFPELVRIYLEETPRRVAQLRDAAADGDAERIAACAHTLKSSSANLGATTLADLARRAEHDARNGVTGHLAATAEAVEAEYLRVETALRALLADGER</sequence>
<gene>
    <name evidence="23" type="ORF">I596_3331</name>
</gene>
<dbReference type="Gene3D" id="1.10.287.130">
    <property type="match status" value="1"/>
</dbReference>
<evidence type="ECO:0000256" key="8">
    <source>
        <dbReference type="ARBA" id="ARBA00022741"/>
    </source>
</evidence>
<feature type="modified residue" description="Phosphohistidine" evidence="16">
    <location>
        <position position="724"/>
    </location>
</feature>
<evidence type="ECO:0000256" key="10">
    <source>
        <dbReference type="ARBA" id="ARBA00022840"/>
    </source>
</evidence>
<dbReference type="InterPro" id="IPR003594">
    <property type="entry name" value="HATPase_dom"/>
</dbReference>
<dbReference type="InterPro" id="IPR004358">
    <property type="entry name" value="Sig_transdc_His_kin-like_C"/>
</dbReference>
<keyword evidence="4" id="KW-1003">Cell membrane</keyword>
<dbReference type="Pfam" id="PF02518">
    <property type="entry name" value="HATPase_c"/>
    <property type="match status" value="1"/>
</dbReference>
<evidence type="ECO:0000256" key="5">
    <source>
        <dbReference type="ARBA" id="ARBA00022553"/>
    </source>
</evidence>
<proteinExistence type="predicted"/>
<evidence type="ECO:0000313" key="23">
    <source>
        <dbReference type="EMBL" id="ANB19320.1"/>
    </source>
</evidence>
<evidence type="ECO:0000256" key="1">
    <source>
        <dbReference type="ARBA" id="ARBA00000085"/>
    </source>
</evidence>
<evidence type="ECO:0000256" key="19">
    <source>
        <dbReference type="SAM" id="Phobius"/>
    </source>
</evidence>
<dbReference type="PANTHER" id="PTHR45339">
    <property type="entry name" value="HYBRID SIGNAL TRANSDUCTION HISTIDINE KINASE J"/>
    <property type="match status" value="1"/>
</dbReference>
<dbReference type="SMART" id="SM00073">
    <property type="entry name" value="HPT"/>
    <property type="match status" value="1"/>
</dbReference>
<name>A0A160DY33_9GAMM</name>
<dbReference type="GO" id="GO:0005886">
    <property type="term" value="C:plasma membrane"/>
    <property type="evidence" value="ECO:0007669"/>
    <property type="project" value="UniProtKB-SubCell"/>
</dbReference>
<evidence type="ECO:0000256" key="7">
    <source>
        <dbReference type="ARBA" id="ARBA00022692"/>
    </source>
</evidence>
<dbReference type="Gene3D" id="1.20.120.160">
    <property type="entry name" value="HPT domain"/>
    <property type="match status" value="1"/>
</dbReference>
<dbReference type="Proteomes" id="UP000076830">
    <property type="component" value="Chromosome"/>
</dbReference>
<evidence type="ECO:0000256" key="6">
    <source>
        <dbReference type="ARBA" id="ARBA00022679"/>
    </source>
</evidence>
<feature type="transmembrane region" description="Helical" evidence="19">
    <location>
        <begin position="22"/>
        <end position="42"/>
    </location>
</feature>
<feature type="region of interest" description="Disordered" evidence="18">
    <location>
        <begin position="1"/>
        <end position="20"/>
    </location>
</feature>
<feature type="domain" description="Histidine kinase" evidence="20">
    <location>
        <begin position="127"/>
        <end position="348"/>
    </location>
</feature>
<evidence type="ECO:0000256" key="4">
    <source>
        <dbReference type="ARBA" id="ARBA00022475"/>
    </source>
</evidence>
<evidence type="ECO:0000313" key="24">
    <source>
        <dbReference type="Proteomes" id="UP000076830"/>
    </source>
</evidence>
<dbReference type="InterPro" id="IPR001789">
    <property type="entry name" value="Sig_transdc_resp-reg_receiver"/>
</dbReference>
<keyword evidence="9 23" id="KW-0418">Kinase</keyword>
<dbReference type="PROSITE" id="PS50894">
    <property type="entry name" value="HPT"/>
    <property type="match status" value="1"/>
</dbReference>
<keyword evidence="12" id="KW-0902">Two-component regulatory system</keyword>
<keyword evidence="6" id="KW-0808">Transferase</keyword>
<dbReference type="InterPro" id="IPR005467">
    <property type="entry name" value="His_kinase_dom"/>
</dbReference>
<keyword evidence="24" id="KW-1185">Reference proteome</keyword>
<dbReference type="CDD" id="cd16922">
    <property type="entry name" value="HATPase_EvgS-ArcB-TorS-like"/>
    <property type="match status" value="1"/>
</dbReference>
<dbReference type="FunFam" id="3.30.565.10:FF:000010">
    <property type="entry name" value="Sensor histidine kinase RcsC"/>
    <property type="match status" value="1"/>
</dbReference>
<dbReference type="InterPro" id="IPR003661">
    <property type="entry name" value="HisK_dim/P_dom"/>
</dbReference>
<feature type="transmembrane region" description="Helical" evidence="19">
    <location>
        <begin position="49"/>
        <end position="67"/>
    </location>
</feature>
<dbReference type="InterPro" id="IPR011006">
    <property type="entry name" value="CheY-like_superfamily"/>
</dbReference>
<dbReference type="SUPFAM" id="SSF52172">
    <property type="entry name" value="CheY-like"/>
    <property type="match status" value="1"/>
</dbReference>
<feature type="compositionally biased region" description="Low complexity" evidence="18">
    <location>
        <begin position="8"/>
        <end position="18"/>
    </location>
</feature>
<dbReference type="Pfam" id="PF00072">
    <property type="entry name" value="Response_reg"/>
    <property type="match status" value="1"/>
</dbReference>
<dbReference type="KEGG" id="dko:I596_3331"/>
<keyword evidence="13 19" id="KW-0472">Membrane</keyword>
<dbReference type="InterPro" id="IPR036641">
    <property type="entry name" value="HPT_dom_sf"/>
</dbReference>
<dbReference type="SMART" id="SM00387">
    <property type="entry name" value="HATPase_c"/>
    <property type="match status" value="1"/>
</dbReference>
<evidence type="ECO:0000259" key="21">
    <source>
        <dbReference type="PROSITE" id="PS50110"/>
    </source>
</evidence>
<feature type="domain" description="HPt" evidence="22">
    <location>
        <begin position="685"/>
        <end position="784"/>
    </location>
</feature>